<gene>
    <name evidence="3" type="ORF">JOF56_008204</name>
</gene>
<proteinExistence type="predicted"/>
<evidence type="ECO:0000313" key="3">
    <source>
        <dbReference type="EMBL" id="MBP2327819.1"/>
    </source>
</evidence>
<dbReference type="RefSeq" id="WP_209644892.1">
    <property type="nucleotide sequence ID" value="NZ_JAGINW010000001.1"/>
</dbReference>
<comment type="caution">
    <text evidence="3">The sequence shown here is derived from an EMBL/GenBank/DDBJ whole genome shotgun (WGS) entry which is preliminary data.</text>
</comment>
<feature type="chain" id="PRO_5046150023" description="Secreted protein" evidence="2">
    <location>
        <begin position="31"/>
        <end position="144"/>
    </location>
</feature>
<evidence type="ECO:0000256" key="2">
    <source>
        <dbReference type="SAM" id="SignalP"/>
    </source>
</evidence>
<dbReference type="EMBL" id="JAGINW010000001">
    <property type="protein sequence ID" value="MBP2327819.1"/>
    <property type="molecule type" value="Genomic_DNA"/>
</dbReference>
<feature type="signal peptide" evidence="2">
    <location>
        <begin position="1"/>
        <end position="30"/>
    </location>
</feature>
<feature type="compositionally biased region" description="Polar residues" evidence="1">
    <location>
        <begin position="31"/>
        <end position="40"/>
    </location>
</feature>
<reference evidence="3 4" key="1">
    <citation type="submission" date="2021-03" db="EMBL/GenBank/DDBJ databases">
        <title>Sequencing the genomes of 1000 actinobacteria strains.</title>
        <authorList>
            <person name="Klenk H.-P."/>
        </authorList>
    </citation>
    <scope>NUCLEOTIDE SEQUENCE [LARGE SCALE GENOMIC DNA]</scope>
    <source>
        <strain evidence="3 4">DSM 46670</strain>
    </source>
</reference>
<accession>A0ABS4TV14</accession>
<feature type="region of interest" description="Disordered" evidence="1">
    <location>
        <begin position="31"/>
        <end position="50"/>
    </location>
</feature>
<sequence length="144" mass="15795">MKKSKAAAMLAAVTLSTAGVGLMTMSAAQASPAETSSTGPAASEAPTVKRDVLEGKHATVFQGDDWAYFNFEKKTVKVCDKENDDRAVYAYLRHRNDLDADVLYDNTKGCTTHNISSKGAYRYITVCESAWGPDWCRQPVVYMR</sequence>
<evidence type="ECO:0000313" key="4">
    <source>
        <dbReference type="Proteomes" id="UP001519332"/>
    </source>
</evidence>
<name>A0ABS4TV14_9PSEU</name>
<keyword evidence="4" id="KW-1185">Reference proteome</keyword>
<keyword evidence="2" id="KW-0732">Signal</keyword>
<organism evidence="3 4">
    <name type="scientific">Kibdelosporangium banguiense</name>
    <dbReference type="NCBI Taxonomy" id="1365924"/>
    <lineage>
        <taxon>Bacteria</taxon>
        <taxon>Bacillati</taxon>
        <taxon>Actinomycetota</taxon>
        <taxon>Actinomycetes</taxon>
        <taxon>Pseudonocardiales</taxon>
        <taxon>Pseudonocardiaceae</taxon>
        <taxon>Kibdelosporangium</taxon>
    </lineage>
</organism>
<evidence type="ECO:0000256" key="1">
    <source>
        <dbReference type="SAM" id="MobiDB-lite"/>
    </source>
</evidence>
<protein>
    <recommendedName>
        <fullName evidence="5">Secreted protein</fullName>
    </recommendedName>
</protein>
<dbReference type="Proteomes" id="UP001519332">
    <property type="component" value="Unassembled WGS sequence"/>
</dbReference>
<evidence type="ECO:0008006" key="5">
    <source>
        <dbReference type="Google" id="ProtNLM"/>
    </source>
</evidence>